<proteinExistence type="predicted"/>
<dbReference type="GO" id="GO:0022857">
    <property type="term" value="F:transmembrane transporter activity"/>
    <property type="evidence" value="ECO:0007669"/>
    <property type="project" value="InterPro"/>
</dbReference>
<feature type="domain" description="Major facilitator superfamily (MFS) profile" evidence="7">
    <location>
        <begin position="19"/>
        <end position="408"/>
    </location>
</feature>
<feature type="transmembrane region" description="Helical" evidence="6">
    <location>
        <begin position="382"/>
        <end position="401"/>
    </location>
</feature>
<comment type="caution">
    <text evidence="8">The sequence shown here is derived from an EMBL/GenBank/DDBJ whole genome shotgun (WGS) entry which is preliminary data.</text>
</comment>
<feature type="transmembrane region" description="Helical" evidence="6">
    <location>
        <begin position="143"/>
        <end position="165"/>
    </location>
</feature>
<evidence type="ECO:0000256" key="6">
    <source>
        <dbReference type="SAM" id="Phobius"/>
    </source>
</evidence>
<dbReference type="CDD" id="cd17324">
    <property type="entry name" value="MFS_NepI_like"/>
    <property type="match status" value="1"/>
</dbReference>
<feature type="transmembrane region" description="Helical" evidence="6">
    <location>
        <begin position="57"/>
        <end position="78"/>
    </location>
</feature>
<feature type="transmembrane region" description="Helical" evidence="6">
    <location>
        <begin position="311"/>
        <end position="334"/>
    </location>
</feature>
<comment type="subcellular location">
    <subcellularLocation>
        <location evidence="1">Cell membrane</location>
        <topology evidence="1">Multi-pass membrane protein</topology>
    </subcellularLocation>
</comment>
<dbReference type="InterPro" id="IPR011701">
    <property type="entry name" value="MFS"/>
</dbReference>
<feature type="transmembrane region" description="Helical" evidence="6">
    <location>
        <begin position="18"/>
        <end position="37"/>
    </location>
</feature>
<protein>
    <submittedName>
        <fullName evidence="8">MFS transporter</fullName>
    </submittedName>
</protein>
<dbReference type="PROSITE" id="PS50850">
    <property type="entry name" value="MFS"/>
    <property type="match status" value="1"/>
</dbReference>
<evidence type="ECO:0000313" key="8">
    <source>
        <dbReference type="EMBL" id="RTQ48179.1"/>
    </source>
</evidence>
<evidence type="ECO:0000256" key="5">
    <source>
        <dbReference type="ARBA" id="ARBA00023136"/>
    </source>
</evidence>
<dbReference type="EMBL" id="RXOF01000010">
    <property type="protein sequence ID" value="RTQ48179.1"/>
    <property type="molecule type" value="Genomic_DNA"/>
</dbReference>
<evidence type="ECO:0000259" key="7">
    <source>
        <dbReference type="PROSITE" id="PS50850"/>
    </source>
</evidence>
<organism evidence="8 9">
    <name type="scientific">Hymenobacter gummosus</name>
    <dbReference type="NCBI Taxonomy" id="1776032"/>
    <lineage>
        <taxon>Bacteria</taxon>
        <taxon>Pseudomonadati</taxon>
        <taxon>Bacteroidota</taxon>
        <taxon>Cytophagia</taxon>
        <taxon>Cytophagales</taxon>
        <taxon>Hymenobacteraceae</taxon>
        <taxon>Hymenobacter</taxon>
    </lineage>
</organism>
<feature type="transmembrane region" description="Helical" evidence="6">
    <location>
        <begin position="225"/>
        <end position="247"/>
    </location>
</feature>
<sequence>MEQTATAPPPTFSGYQKFLVAILALLQFTVILDFMVLSPLGDALMKALSIPPARFSFVVSAYAFSAGAAGLLTAGFADRFDRKKLLLFFYAGFILGTLGCGLAGTYPLLLVARVVAGLFGGVIGSISLAIVADEFAVHQRGRVMGVVQMAFAASQVMGIPISLYLANRWDWHAPFLLIVALSLLICLAILLRMRPVDKHLGLQSDTNAFAHLWHTVSKPDYQTGFMAMIFLAVGGFLLMPFGSAFLINNVRIAPEQLPLIYLCTGFASLLVMPLIGRLSDRFSKFALFTVGSGIAIATVLIYTNIGPSPLWLVITLNVIMFMGIMSRMVPATALNTSVPAPKDRGAYMSVTSSLQQVSGGVAAVGAGMVITQADSHSPLLHYNVLGYVATAVFVLCLLLVYRVSRLVARRQPATPTAPAPPVAALAE</sequence>
<feature type="transmembrane region" description="Helical" evidence="6">
    <location>
        <begin position="85"/>
        <end position="104"/>
    </location>
</feature>
<dbReference type="PANTHER" id="PTHR43124">
    <property type="entry name" value="PURINE EFFLUX PUMP PBUE"/>
    <property type="match status" value="1"/>
</dbReference>
<evidence type="ECO:0000256" key="2">
    <source>
        <dbReference type="ARBA" id="ARBA00022475"/>
    </source>
</evidence>
<accession>A0A431TZW0</accession>
<evidence type="ECO:0000313" key="9">
    <source>
        <dbReference type="Proteomes" id="UP000282184"/>
    </source>
</evidence>
<dbReference type="AlphaFoldDB" id="A0A431TZW0"/>
<keyword evidence="4 6" id="KW-1133">Transmembrane helix</keyword>
<keyword evidence="2" id="KW-1003">Cell membrane</keyword>
<feature type="transmembrane region" description="Helical" evidence="6">
    <location>
        <begin position="259"/>
        <end position="278"/>
    </location>
</feature>
<name>A0A431TZW0_9BACT</name>
<dbReference type="GO" id="GO:0005886">
    <property type="term" value="C:plasma membrane"/>
    <property type="evidence" value="ECO:0007669"/>
    <property type="project" value="UniProtKB-SubCell"/>
</dbReference>
<dbReference type="Pfam" id="PF07690">
    <property type="entry name" value="MFS_1"/>
    <property type="match status" value="1"/>
</dbReference>
<feature type="transmembrane region" description="Helical" evidence="6">
    <location>
        <begin position="285"/>
        <end position="305"/>
    </location>
</feature>
<keyword evidence="9" id="KW-1185">Reference proteome</keyword>
<dbReference type="RefSeq" id="WP_126694420.1">
    <property type="nucleotide sequence ID" value="NZ_RXOF01000010.1"/>
</dbReference>
<keyword evidence="3 6" id="KW-0812">Transmembrane</keyword>
<gene>
    <name evidence="8" type="ORF">EJV47_17260</name>
</gene>
<feature type="transmembrane region" description="Helical" evidence="6">
    <location>
        <begin position="346"/>
        <end position="370"/>
    </location>
</feature>
<dbReference type="Gene3D" id="1.20.1250.20">
    <property type="entry name" value="MFS general substrate transporter like domains"/>
    <property type="match status" value="1"/>
</dbReference>
<dbReference type="InterPro" id="IPR050189">
    <property type="entry name" value="MFS_Efflux_Transporters"/>
</dbReference>
<dbReference type="SUPFAM" id="SSF103473">
    <property type="entry name" value="MFS general substrate transporter"/>
    <property type="match status" value="1"/>
</dbReference>
<dbReference type="Proteomes" id="UP000282184">
    <property type="component" value="Unassembled WGS sequence"/>
</dbReference>
<dbReference type="PANTHER" id="PTHR43124:SF3">
    <property type="entry name" value="CHLORAMPHENICOL EFFLUX PUMP RV0191"/>
    <property type="match status" value="1"/>
</dbReference>
<evidence type="ECO:0000256" key="1">
    <source>
        <dbReference type="ARBA" id="ARBA00004651"/>
    </source>
</evidence>
<dbReference type="OrthoDB" id="9812221at2"/>
<dbReference type="InterPro" id="IPR036259">
    <property type="entry name" value="MFS_trans_sf"/>
</dbReference>
<feature type="transmembrane region" description="Helical" evidence="6">
    <location>
        <begin position="110"/>
        <end position="131"/>
    </location>
</feature>
<dbReference type="InterPro" id="IPR020846">
    <property type="entry name" value="MFS_dom"/>
</dbReference>
<evidence type="ECO:0000256" key="3">
    <source>
        <dbReference type="ARBA" id="ARBA00022692"/>
    </source>
</evidence>
<keyword evidence="5 6" id="KW-0472">Membrane</keyword>
<reference evidence="8 9" key="1">
    <citation type="submission" date="2018-12" db="EMBL/GenBank/DDBJ databases">
        <title>Hymenobacter gummosus sp. nov., isolated from a spring.</title>
        <authorList>
            <person name="Nie L."/>
        </authorList>
    </citation>
    <scope>NUCLEOTIDE SEQUENCE [LARGE SCALE GENOMIC DNA]</scope>
    <source>
        <strain evidence="8 9">KCTC 52166</strain>
    </source>
</reference>
<feature type="transmembrane region" description="Helical" evidence="6">
    <location>
        <begin position="171"/>
        <end position="191"/>
    </location>
</feature>
<evidence type="ECO:0000256" key="4">
    <source>
        <dbReference type="ARBA" id="ARBA00022989"/>
    </source>
</evidence>